<evidence type="ECO:0000313" key="6">
    <source>
        <dbReference type="Proteomes" id="UP001597417"/>
    </source>
</evidence>
<dbReference type="InterPro" id="IPR000794">
    <property type="entry name" value="Beta-ketoacyl_synthase"/>
</dbReference>
<evidence type="ECO:0000256" key="1">
    <source>
        <dbReference type="ARBA" id="ARBA00008467"/>
    </source>
</evidence>
<name>A0ABW5FTC0_9PSEU</name>
<comment type="similarity">
    <text evidence="1 3">Belongs to the thiolase-like superfamily. Beta-ketoacyl-ACP synthases family.</text>
</comment>
<dbReference type="InterPro" id="IPR014031">
    <property type="entry name" value="Ketoacyl_synth_C"/>
</dbReference>
<dbReference type="Gene3D" id="3.40.47.10">
    <property type="match status" value="1"/>
</dbReference>
<evidence type="ECO:0000256" key="2">
    <source>
        <dbReference type="ARBA" id="ARBA00022679"/>
    </source>
</evidence>
<dbReference type="Pfam" id="PF00109">
    <property type="entry name" value="ketoacyl-synt"/>
    <property type="match status" value="1"/>
</dbReference>
<evidence type="ECO:0000259" key="4">
    <source>
        <dbReference type="PROSITE" id="PS52004"/>
    </source>
</evidence>
<reference evidence="6" key="1">
    <citation type="journal article" date="2019" name="Int. J. Syst. Evol. Microbiol.">
        <title>The Global Catalogue of Microorganisms (GCM) 10K type strain sequencing project: providing services to taxonomists for standard genome sequencing and annotation.</title>
        <authorList>
            <consortium name="The Broad Institute Genomics Platform"/>
            <consortium name="The Broad Institute Genome Sequencing Center for Infectious Disease"/>
            <person name="Wu L."/>
            <person name="Ma J."/>
        </authorList>
    </citation>
    <scope>NUCLEOTIDE SEQUENCE [LARGE SCALE GENOMIC DNA]</scope>
    <source>
        <strain evidence="6">CGMCC 4.7645</strain>
    </source>
</reference>
<dbReference type="PANTHER" id="PTHR11712">
    <property type="entry name" value="POLYKETIDE SYNTHASE-RELATED"/>
    <property type="match status" value="1"/>
</dbReference>
<keyword evidence="2 3" id="KW-0808">Transferase</keyword>
<dbReference type="SMART" id="SM00825">
    <property type="entry name" value="PKS_KS"/>
    <property type="match status" value="1"/>
</dbReference>
<evidence type="ECO:0000256" key="3">
    <source>
        <dbReference type="RuleBase" id="RU003694"/>
    </source>
</evidence>
<dbReference type="Proteomes" id="UP001597417">
    <property type="component" value="Unassembled WGS sequence"/>
</dbReference>
<gene>
    <name evidence="5" type="ORF">ACFSXZ_15190</name>
</gene>
<dbReference type="InterPro" id="IPR020841">
    <property type="entry name" value="PKS_Beta-ketoAc_synthase_dom"/>
</dbReference>
<sequence>MSSPEMAICGIGAVTGYGWGRERLWEGLSSGKHAATLEGGYGRDGDEKAWVVRVPDGGAETDGASRFARAMRASAREAVADARERGWTPGRRVGVVHAEVLRDTAMWQDFYARNRFGRGRDYLSMMPSTPPAMFMREFGFHGPAISVGAMCASGNAGLLTAKAWLDAGIVDDVVFVATDLSVNPQNIWHFTRLRVVVADAEPLEACRPFQEGSRGFAMAEASVAFVLSKRPARSYARVLGGAMTHDAYHVISIEPSLEHLRACYADALENAGVAGSEIAYVNAHGPGTRQCDTAEATLLEEFFGPETGIYSIKPLAGHCQSAAAAVELAVGAMGYERGYLPAPPKVAPGHPQLLSGKTPVDGGLTLKSSLGMGGHNTAVVLGPGR</sequence>
<keyword evidence="6" id="KW-1185">Reference proteome</keyword>
<dbReference type="SUPFAM" id="SSF53901">
    <property type="entry name" value="Thiolase-like"/>
    <property type="match status" value="1"/>
</dbReference>
<dbReference type="Pfam" id="PF02801">
    <property type="entry name" value="Ketoacyl-synt_C"/>
    <property type="match status" value="1"/>
</dbReference>
<feature type="domain" description="Ketosynthase family 3 (KS3)" evidence="4">
    <location>
        <begin position="3"/>
        <end position="383"/>
    </location>
</feature>
<dbReference type="EMBL" id="JBHUKR010000007">
    <property type="protein sequence ID" value="MFD2417672.1"/>
    <property type="molecule type" value="Genomic_DNA"/>
</dbReference>
<dbReference type="InterPro" id="IPR016039">
    <property type="entry name" value="Thiolase-like"/>
</dbReference>
<protein>
    <submittedName>
        <fullName evidence="5">Beta-ketoacyl synthase N-terminal-like domain-containing protein</fullName>
    </submittedName>
</protein>
<comment type="caution">
    <text evidence="5">The sequence shown here is derived from an EMBL/GenBank/DDBJ whole genome shotgun (WGS) entry which is preliminary data.</text>
</comment>
<organism evidence="5 6">
    <name type="scientific">Amycolatopsis pigmentata</name>
    <dbReference type="NCBI Taxonomy" id="450801"/>
    <lineage>
        <taxon>Bacteria</taxon>
        <taxon>Bacillati</taxon>
        <taxon>Actinomycetota</taxon>
        <taxon>Actinomycetes</taxon>
        <taxon>Pseudonocardiales</taxon>
        <taxon>Pseudonocardiaceae</taxon>
        <taxon>Amycolatopsis</taxon>
    </lineage>
</organism>
<dbReference type="RefSeq" id="WP_378265619.1">
    <property type="nucleotide sequence ID" value="NZ_JBHUKR010000007.1"/>
</dbReference>
<dbReference type="PANTHER" id="PTHR11712:SF347">
    <property type="entry name" value="BETA KETOACYL-ACYL CARRIER PROTEIN SYNTHASE"/>
    <property type="match status" value="1"/>
</dbReference>
<evidence type="ECO:0000313" key="5">
    <source>
        <dbReference type="EMBL" id="MFD2417672.1"/>
    </source>
</evidence>
<dbReference type="InterPro" id="IPR014030">
    <property type="entry name" value="Ketoacyl_synth_N"/>
</dbReference>
<dbReference type="PROSITE" id="PS52004">
    <property type="entry name" value="KS3_2"/>
    <property type="match status" value="1"/>
</dbReference>
<accession>A0ABW5FTC0</accession>
<proteinExistence type="inferred from homology"/>